<evidence type="ECO:0000256" key="1">
    <source>
        <dbReference type="SAM" id="MobiDB-lite"/>
    </source>
</evidence>
<feature type="transmembrane region" description="Helical" evidence="2">
    <location>
        <begin position="20"/>
        <end position="37"/>
    </location>
</feature>
<reference evidence="3" key="1">
    <citation type="submission" date="2023-03" db="EMBL/GenBank/DDBJ databases">
        <title>Massive genome expansion in bonnet fungi (Mycena s.s.) driven by repeated elements and novel gene families across ecological guilds.</title>
        <authorList>
            <consortium name="Lawrence Berkeley National Laboratory"/>
            <person name="Harder C.B."/>
            <person name="Miyauchi S."/>
            <person name="Viragh M."/>
            <person name="Kuo A."/>
            <person name="Thoen E."/>
            <person name="Andreopoulos B."/>
            <person name="Lu D."/>
            <person name="Skrede I."/>
            <person name="Drula E."/>
            <person name="Henrissat B."/>
            <person name="Morin E."/>
            <person name="Kohler A."/>
            <person name="Barry K."/>
            <person name="LaButti K."/>
            <person name="Morin E."/>
            <person name="Salamov A."/>
            <person name="Lipzen A."/>
            <person name="Mereny Z."/>
            <person name="Hegedus B."/>
            <person name="Baldrian P."/>
            <person name="Stursova M."/>
            <person name="Weitz H."/>
            <person name="Taylor A."/>
            <person name="Grigoriev I.V."/>
            <person name="Nagy L.G."/>
            <person name="Martin F."/>
            <person name="Kauserud H."/>
        </authorList>
    </citation>
    <scope>NUCLEOTIDE SEQUENCE</scope>
    <source>
        <strain evidence="3">CBHHK200</strain>
    </source>
</reference>
<dbReference type="Proteomes" id="UP001218188">
    <property type="component" value="Unassembled WGS sequence"/>
</dbReference>
<organism evidence="3 4">
    <name type="scientific">Mycena alexandri</name>
    <dbReference type="NCBI Taxonomy" id="1745969"/>
    <lineage>
        <taxon>Eukaryota</taxon>
        <taxon>Fungi</taxon>
        <taxon>Dikarya</taxon>
        <taxon>Basidiomycota</taxon>
        <taxon>Agaricomycotina</taxon>
        <taxon>Agaricomycetes</taxon>
        <taxon>Agaricomycetidae</taxon>
        <taxon>Agaricales</taxon>
        <taxon>Marasmiineae</taxon>
        <taxon>Mycenaceae</taxon>
        <taxon>Mycena</taxon>
    </lineage>
</organism>
<sequence>MVCERKTRNPLRSRERNPQLASGMGGGFGFPGFGAPVPGMLAAPPAPGPLGAARPGMFGAALPAAGMFGGLPAWLFAPPPPGLFGGAAPAPPCTGPNHQGRAKGCCWRYIMSLYLRRIHSVKRTKEIGWGDGMMVKAEGDVKQEQLQ</sequence>
<protein>
    <submittedName>
        <fullName evidence="3">Uncharacterized protein</fullName>
    </submittedName>
</protein>
<feature type="compositionally biased region" description="Basic and acidic residues" evidence="1">
    <location>
        <begin position="1"/>
        <end position="17"/>
    </location>
</feature>
<gene>
    <name evidence="3" type="ORF">C8F04DRAFT_1190070</name>
</gene>
<feature type="transmembrane region" description="Helical" evidence="2">
    <location>
        <begin position="57"/>
        <end position="77"/>
    </location>
</feature>
<dbReference type="EMBL" id="JARJCM010000131">
    <property type="protein sequence ID" value="KAJ7026974.1"/>
    <property type="molecule type" value="Genomic_DNA"/>
</dbReference>
<keyword evidence="2" id="KW-0472">Membrane</keyword>
<proteinExistence type="predicted"/>
<evidence type="ECO:0000256" key="2">
    <source>
        <dbReference type="SAM" id="Phobius"/>
    </source>
</evidence>
<keyword evidence="2" id="KW-1133">Transmembrane helix</keyword>
<accession>A0AAD6SFH4</accession>
<keyword evidence="2" id="KW-0812">Transmembrane</keyword>
<dbReference type="AlphaFoldDB" id="A0AAD6SFH4"/>
<evidence type="ECO:0000313" key="4">
    <source>
        <dbReference type="Proteomes" id="UP001218188"/>
    </source>
</evidence>
<comment type="caution">
    <text evidence="3">The sequence shown here is derived from an EMBL/GenBank/DDBJ whole genome shotgun (WGS) entry which is preliminary data.</text>
</comment>
<feature type="region of interest" description="Disordered" evidence="1">
    <location>
        <begin position="1"/>
        <end position="23"/>
    </location>
</feature>
<evidence type="ECO:0000313" key="3">
    <source>
        <dbReference type="EMBL" id="KAJ7026974.1"/>
    </source>
</evidence>
<keyword evidence="4" id="KW-1185">Reference proteome</keyword>
<name>A0AAD6SFH4_9AGAR</name>